<evidence type="ECO:0000256" key="8">
    <source>
        <dbReference type="PIRSR" id="PIRSR602081-1"/>
    </source>
</evidence>
<dbReference type="InterPro" id="IPR036155">
    <property type="entry name" value="Crypto/Photolyase_N_sf"/>
</dbReference>
<evidence type="ECO:0000313" key="13">
    <source>
        <dbReference type="Proteomes" id="UP000184184"/>
    </source>
</evidence>
<evidence type="ECO:0000256" key="3">
    <source>
        <dbReference type="ARBA" id="ARBA00014046"/>
    </source>
</evidence>
<dbReference type="AlphaFoldDB" id="A0A1M7L1C6"/>
<evidence type="ECO:0000313" key="12">
    <source>
        <dbReference type="EMBL" id="SHM71526.1"/>
    </source>
</evidence>
<proteinExistence type="inferred from homology"/>
<evidence type="ECO:0000256" key="2">
    <source>
        <dbReference type="ARBA" id="ARBA00013149"/>
    </source>
</evidence>
<dbReference type="EMBL" id="FRCZ01000001">
    <property type="protein sequence ID" value="SHM71526.1"/>
    <property type="molecule type" value="Genomic_DNA"/>
</dbReference>
<feature type="binding site" evidence="8">
    <location>
        <begin position="221"/>
        <end position="225"/>
    </location>
    <ligand>
        <name>FAD</name>
        <dbReference type="ChEBI" id="CHEBI:57692"/>
    </ligand>
</feature>
<feature type="binding site" evidence="8">
    <location>
        <position position="209"/>
    </location>
    <ligand>
        <name>FAD</name>
        <dbReference type="ChEBI" id="CHEBI:57692"/>
    </ligand>
</feature>
<dbReference type="Proteomes" id="UP000184184">
    <property type="component" value="Unassembled WGS sequence"/>
</dbReference>
<feature type="domain" description="Photolyase/cryptochrome alpha/beta" evidence="11">
    <location>
        <begin position="3"/>
        <end position="126"/>
    </location>
</feature>
<dbReference type="GO" id="GO:0071949">
    <property type="term" value="F:FAD binding"/>
    <property type="evidence" value="ECO:0007669"/>
    <property type="project" value="TreeGrafter"/>
</dbReference>
<comment type="catalytic activity">
    <reaction evidence="7">
        <text>cyclobutadipyrimidine (in DNA) = 2 pyrimidine residues (in DNA).</text>
        <dbReference type="EC" id="4.1.99.3"/>
    </reaction>
</comment>
<keyword evidence="6 10" id="KW-0157">Chromophore</keyword>
<dbReference type="RefSeq" id="WP_073200013.1">
    <property type="nucleotide sequence ID" value="NZ_FRCZ01000001.1"/>
</dbReference>
<dbReference type="GO" id="GO:0003677">
    <property type="term" value="F:DNA binding"/>
    <property type="evidence" value="ECO:0007669"/>
    <property type="project" value="TreeGrafter"/>
</dbReference>
<keyword evidence="5 8" id="KW-0274">FAD</keyword>
<evidence type="ECO:0000256" key="6">
    <source>
        <dbReference type="ARBA" id="ARBA00022991"/>
    </source>
</evidence>
<dbReference type="InterPro" id="IPR002081">
    <property type="entry name" value="Cryptochrome/DNA_photolyase_1"/>
</dbReference>
<keyword evidence="4 8" id="KW-0285">Flavoprotein</keyword>
<feature type="binding site" evidence="8">
    <location>
        <position position="266"/>
    </location>
    <ligand>
        <name>FAD</name>
        <dbReference type="ChEBI" id="CHEBI:57692"/>
    </ligand>
</feature>
<gene>
    <name evidence="12" type="ORF">SAMN05216179_0903</name>
</gene>
<dbReference type="PANTHER" id="PTHR11455:SF9">
    <property type="entry name" value="CRYPTOCHROME CIRCADIAN CLOCK 5 ISOFORM X1"/>
    <property type="match status" value="1"/>
</dbReference>
<dbReference type="GO" id="GO:0009416">
    <property type="term" value="P:response to light stimulus"/>
    <property type="evidence" value="ECO:0007669"/>
    <property type="project" value="TreeGrafter"/>
</dbReference>
<name>A0A1M7L1C6_9BACI</name>
<feature type="site" description="Electron transfer via tryptophanyl radical" evidence="9">
    <location>
        <position position="377"/>
    </location>
</feature>
<dbReference type="InterPro" id="IPR005101">
    <property type="entry name" value="Cryptochr/Photolyase_FAD-bd"/>
</dbReference>
<comment type="cofactor">
    <cofactor evidence="8">
        <name>FAD</name>
        <dbReference type="ChEBI" id="CHEBI:57692"/>
    </cofactor>
    <text evidence="8">Binds 1 FAD per subunit.</text>
</comment>
<keyword evidence="13" id="KW-1185">Reference proteome</keyword>
<keyword evidence="12" id="KW-0456">Lyase</keyword>
<dbReference type="PANTHER" id="PTHR11455">
    <property type="entry name" value="CRYPTOCHROME"/>
    <property type="match status" value="1"/>
</dbReference>
<dbReference type="Pfam" id="PF03441">
    <property type="entry name" value="FAD_binding_7"/>
    <property type="match status" value="1"/>
</dbReference>
<dbReference type="STRING" id="1027249.SAMN05216179_0903"/>
<sequence>MTNKIIVWLRRDFRLMDNPALYHAAQDGIVIPVYIHKPSSSTHNLTNSDLYHHQAVFAFQQTIKNQGGTLLIRKGNPEMILTEIVKEVDASALYFNYSYDPKESMTDQKIYENLRIPVQRFHSSLLTEPGTIINKQGNPYKVFTSFWKNLRALPIKKPLLQPKAINWYKSEPEETDLETSSKLRNYWKAGETAALEKWRYFLQNQLTDYQEYRNFPGIDATSLLSPHLAQGEITPRLIWHETKETLELISMEKGLSHRHEESAETFLKQLAWRDFAYHQLVEFPHIIDQPLQSSYLTFPWLKKDEVALEKWKYGITGYSLVDAGMRELKETGYMHNRVRMVTASFLVKHLLTHWLEGQAYFEKHLVDHDIANNTLGWQWVAGTGFDSSPFFRIFNPVKQAEKFDPDGIYIRKWLPELSDLPTKYLYQPSEASKEILKQASVEIGQDYPAPIVEHTFARERALEAFQRMKKGD</sequence>
<evidence type="ECO:0000259" key="11">
    <source>
        <dbReference type="PROSITE" id="PS51645"/>
    </source>
</evidence>
<dbReference type="Gene3D" id="3.40.50.620">
    <property type="entry name" value="HUPs"/>
    <property type="match status" value="1"/>
</dbReference>
<dbReference type="Gene3D" id="1.25.40.80">
    <property type="match status" value="1"/>
</dbReference>
<dbReference type="PRINTS" id="PR00147">
    <property type="entry name" value="DNAPHOTLYASE"/>
</dbReference>
<dbReference type="EC" id="4.1.99.3" evidence="2"/>
<comment type="similarity">
    <text evidence="10">Belongs to the DNA photolyase family.</text>
</comment>
<reference evidence="12 13" key="1">
    <citation type="submission" date="2016-11" db="EMBL/GenBank/DDBJ databases">
        <authorList>
            <person name="Jaros S."/>
            <person name="Januszkiewicz K."/>
            <person name="Wedrychowicz H."/>
        </authorList>
    </citation>
    <scope>NUCLEOTIDE SEQUENCE [LARGE SCALE GENOMIC DNA]</scope>
    <source>
        <strain evidence="12 13">CGMCC 1.10681</strain>
    </source>
</reference>
<dbReference type="InterPro" id="IPR036134">
    <property type="entry name" value="Crypto/Photolyase_FAD-like_sf"/>
</dbReference>
<protein>
    <recommendedName>
        <fullName evidence="3">Deoxyribodipyrimidine photo-lyase</fullName>
        <ecNumber evidence="2">4.1.99.3</ecNumber>
    </recommendedName>
</protein>
<evidence type="ECO:0000256" key="10">
    <source>
        <dbReference type="RuleBase" id="RU004182"/>
    </source>
</evidence>
<dbReference type="GO" id="GO:0003904">
    <property type="term" value="F:deoxyribodipyrimidine photo-lyase activity"/>
    <property type="evidence" value="ECO:0007669"/>
    <property type="project" value="UniProtKB-EC"/>
</dbReference>
<evidence type="ECO:0000256" key="5">
    <source>
        <dbReference type="ARBA" id="ARBA00022827"/>
    </source>
</evidence>
<dbReference type="OrthoDB" id="9772484at2"/>
<accession>A0A1M7L1C6</accession>
<dbReference type="Pfam" id="PF00875">
    <property type="entry name" value="DNA_photolyase"/>
    <property type="match status" value="1"/>
</dbReference>
<feature type="site" description="Electron transfer via tryptophanyl radical" evidence="9">
    <location>
        <position position="300"/>
    </location>
</feature>
<feature type="binding site" evidence="8">
    <location>
        <begin position="367"/>
        <end position="369"/>
    </location>
    <ligand>
        <name>FAD</name>
        <dbReference type="ChEBI" id="CHEBI:57692"/>
    </ligand>
</feature>
<dbReference type="Gene3D" id="1.10.579.10">
    <property type="entry name" value="DNA Cyclobutane Dipyrimidine Photolyase, subunit A, domain 3"/>
    <property type="match status" value="1"/>
</dbReference>
<dbReference type="InterPro" id="IPR014729">
    <property type="entry name" value="Rossmann-like_a/b/a_fold"/>
</dbReference>
<evidence type="ECO:0000256" key="9">
    <source>
        <dbReference type="PIRSR" id="PIRSR602081-2"/>
    </source>
</evidence>
<dbReference type="GO" id="GO:0000719">
    <property type="term" value="P:photoreactive repair"/>
    <property type="evidence" value="ECO:0007669"/>
    <property type="project" value="UniProtKB-ARBA"/>
</dbReference>
<dbReference type="PROSITE" id="PS51645">
    <property type="entry name" value="PHR_CRY_ALPHA_BETA"/>
    <property type="match status" value="1"/>
</dbReference>
<feature type="site" description="Electron transfer via tryptophanyl radical" evidence="9">
    <location>
        <position position="354"/>
    </location>
</feature>
<dbReference type="SUPFAM" id="SSF48173">
    <property type="entry name" value="Cryptochrome/photolyase FAD-binding domain"/>
    <property type="match status" value="1"/>
</dbReference>
<dbReference type="SUPFAM" id="SSF52425">
    <property type="entry name" value="Cryptochrome/photolyase, N-terminal domain"/>
    <property type="match status" value="1"/>
</dbReference>
<evidence type="ECO:0000256" key="7">
    <source>
        <dbReference type="ARBA" id="ARBA00033999"/>
    </source>
</evidence>
<organism evidence="12 13">
    <name type="scientific">Gracilibacillus kekensis</name>
    <dbReference type="NCBI Taxonomy" id="1027249"/>
    <lineage>
        <taxon>Bacteria</taxon>
        <taxon>Bacillati</taxon>
        <taxon>Bacillota</taxon>
        <taxon>Bacilli</taxon>
        <taxon>Bacillales</taxon>
        <taxon>Bacillaceae</taxon>
        <taxon>Gracilibacillus</taxon>
    </lineage>
</organism>
<dbReference type="InterPro" id="IPR006050">
    <property type="entry name" value="DNA_photolyase_N"/>
</dbReference>
<comment type="cofactor">
    <cofactor evidence="1">
        <name>(6R)-5,10-methylene-5,6,7,8-tetrahydrofolate</name>
        <dbReference type="ChEBI" id="CHEBI:15636"/>
    </cofactor>
</comment>
<evidence type="ECO:0000256" key="4">
    <source>
        <dbReference type="ARBA" id="ARBA00022630"/>
    </source>
</evidence>
<evidence type="ECO:0000256" key="1">
    <source>
        <dbReference type="ARBA" id="ARBA00001932"/>
    </source>
</evidence>
<dbReference type="FunFam" id="1.10.579.10:FF:000003">
    <property type="entry name" value="Deoxyribodipyrimidine photo-lyase"/>
    <property type="match status" value="1"/>
</dbReference>